<dbReference type="InterPro" id="IPR008878">
    <property type="entry name" value="Transposase_IS66_Orf2"/>
</dbReference>
<dbReference type="EMBL" id="MPJW01000196">
    <property type="protein sequence ID" value="OLU37606.1"/>
    <property type="molecule type" value="Genomic_DNA"/>
</dbReference>
<dbReference type="PANTHER" id="PTHR36455:SF1">
    <property type="entry name" value="BLR8292 PROTEIN"/>
    <property type="match status" value="1"/>
</dbReference>
<organism evidence="1 2">
    <name type="scientific">Ileibacterium valens</name>
    <dbReference type="NCBI Taxonomy" id="1862668"/>
    <lineage>
        <taxon>Bacteria</taxon>
        <taxon>Bacillati</taxon>
        <taxon>Bacillota</taxon>
        <taxon>Erysipelotrichia</taxon>
        <taxon>Erysipelotrichales</taxon>
        <taxon>Erysipelotrichaceae</taxon>
        <taxon>Ileibacterium</taxon>
    </lineage>
</organism>
<evidence type="ECO:0000313" key="1">
    <source>
        <dbReference type="EMBL" id="OLU37606.1"/>
    </source>
</evidence>
<dbReference type="AlphaFoldDB" id="A0A1U7NDX1"/>
<evidence type="ECO:0000313" key="2">
    <source>
        <dbReference type="Proteomes" id="UP000186341"/>
    </source>
</evidence>
<dbReference type="Proteomes" id="UP000186341">
    <property type="component" value="Unassembled WGS sequence"/>
</dbReference>
<accession>A0A1U7NDX1</accession>
<sequence>MNLQNINVDKVYLAAGYTDMRLGIDGLGVLCEYVHNIDPMQNVLFLFCGRKSDRIKGLLWQEDGYLLLYKRLSCGRFRWPRDKNEVLELSEQQLRWLLDGLSITQKTSIKQASKRSENTLYKA</sequence>
<comment type="caution">
    <text evidence="1">The sequence shown here is derived from an EMBL/GenBank/DDBJ whole genome shotgun (WGS) entry which is preliminary data.</text>
</comment>
<dbReference type="GeneID" id="82203517"/>
<name>A0A1U7NDX1_9FIRM</name>
<evidence type="ECO:0008006" key="3">
    <source>
        <dbReference type="Google" id="ProtNLM"/>
    </source>
</evidence>
<dbReference type="OrthoDB" id="4956084at2"/>
<proteinExistence type="predicted"/>
<dbReference type="Pfam" id="PF05717">
    <property type="entry name" value="TnpB_IS66"/>
    <property type="match status" value="1"/>
</dbReference>
<keyword evidence="2" id="KW-1185">Reference proteome</keyword>
<dbReference type="RefSeq" id="WP_075820707.1">
    <property type="nucleotide sequence ID" value="NZ_CAQZII010000209.1"/>
</dbReference>
<reference evidence="1 2" key="1">
    <citation type="submission" date="2016-11" db="EMBL/GenBank/DDBJ databases">
        <title>Description of two novel members of the family Erysipelotrichaceae: Ileibacterium lipovorans gen. nov., sp. nov. and Dubosiella newyorkensis, gen. nov., sp. nov.</title>
        <authorList>
            <person name="Cox L.M."/>
            <person name="Sohn J."/>
            <person name="Tyrrell K.L."/>
            <person name="Citron D.M."/>
            <person name="Lawson P.A."/>
            <person name="Patel N.B."/>
            <person name="Iizumi T."/>
            <person name="Perez-Perez G.I."/>
            <person name="Goldstein E.J."/>
            <person name="Blaser M.J."/>
        </authorList>
    </citation>
    <scope>NUCLEOTIDE SEQUENCE [LARGE SCALE GENOMIC DNA]</scope>
    <source>
        <strain evidence="1 2">NYU-BL-A3</strain>
    </source>
</reference>
<gene>
    <name evidence="1" type="ORF">BO222_10165</name>
</gene>
<dbReference type="NCBIfam" id="NF033819">
    <property type="entry name" value="IS66_TnpB"/>
    <property type="match status" value="1"/>
</dbReference>
<protein>
    <recommendedName>
        <fullName evidence="3">Transposase</fullName>
    </recommendedName>
</protein>
<dbReference type="PANTHER" id="PTHR36455">
    <property type="match status" value="1"/>
</dbReference>